<accession>A0A645J1V2</accession>
<evidence type="ECO:0000256" key="1">
    <source>
        <dbReference type="SAM" id="MobiDB-lite"/>
    </source>
</evidence>
<dbReference type="EMBL" id="VSSQ01129466">
    <property type="protein sequence ID" value="MPN57658.1"/>
    <property type="molecule type" value="Genomic_DNA"/>
</dbReference>
<name>A0A645J1V2_9ZZZZ</name>
<comment type="caution">
    <text evidence="2">The sequence shown here is derived from an EMBL/GenBank/DDBJ whole genome shotgun (WGS) entry which is preliminary data.</text>
</comment>
<feature type="region of interest" description="Disordered" evidence="1">
    <location>
        <begin position="21"/>
        <end position="62"/>
    </location>
</feature>
<reference evidence="2" key="1">
    <citation type="submission" date="2019-08" db="EMBL/GenBank/DDBJ databases">
        <authorList>
            <person name="Kucharzyk K."/>
            <person name="Murdoch R.W."/>
            <person name="Higgins S."/>
            <person name="Loffler F."/>
        </authorList>
    </citation>
    <scope>NUCLEOTIDE SEQUENCE</scope>
</reference>
<feature type="compositionally biased region" description="Polar residues" evidence="1">
    <location>
        <begin position="23"/>
        <end position="35"/>
    </location>
</feature>
<protein>
    <submittedName>
        <fullName evidence="2">Uncharacterized protein</fullName>
    </submittedName>
</protein>
<organism evidence="2">
    <name type="scientific">bioreactor metagenome</name>
    <dbReference type="NCBI Taxonomy" id="1076179"/>
    <lineage>
        <taxon>unclassified sequences</taxon>
        <taxon>metagenomes</taxon>
        <taxon>ecological metagenomes</taxon>
    </lineage>
</organism>
<sequence>MLPALAPALLLMKLLTPAFPQAPGQSTKARANTPRSRARSGGVGRNPLSTSESLFRSSSAWTRSPVQLPAIPFPKTRSCPYSPVQKARREAGKVRLSYFSSAASLRPMSTPMTEAIINPRVQPLESPSESNPCILVVKFSSIFTRLL</sequence>
<proteinExistence type="predicted"/>
<feature type="compositionally biased region" description="Low complexity" evidence="1">
    <location>
        <begin position="49"/>
        <end position="59"/>
    </location>
</feature>
<dbReference type="AlphaFoldDB" id="A0A645J1V2"/>
<gene>
    <name evidence="2" type="ORF">SDC9_205352</name>
</gene>
<evidence type="ECO:0000313" key="2">
    <source>
        <dbReference type="EMBL" id="MPN57658.1"/>
    </source>
</evidence>